<dbReference type="SMART" id="SM00014">
    <property type="entry name" value="acidPPc"/>
    <property type="match status" value="1"/>
</dbReference>
<evidence type="ECO:0000313" key="4">
    <source>
        <dbReference type="Proteomes" id="UP000494245"/>
    </source>
</evidence>
<sequence>MRFASVAGSASVFLPLCATLALFGREHLGEAAQRCLAGEACMLPVIVALRRLFRRARPSPRKPRAWAAWDLYSFPSHHAARAWMAAATAAACIDGAALPAYFLAVLVGISRVYLLRHHFTDVLAGAALGLAAASVVAAAFMRVLG</sequence>
<keyword evidence="4" id="KW-1185">Reference proteome</keyword>
<dbReference type="GO" id="GO:0042392">
    <property type="term" value="F:sphingosine-1-phosphate phosphatase activity"/>
    <property type="evidence" value="ECO:0007669"/>
    <property type="project" value="TreeGrafter"/>
</dbReference>
<dbReference type="Pfam" id="PF01569">
    <property type="entry name" value="PAP2"/>
    <property type="match status" value="1"/>
</dbReference>
<dbReference type="PANTHER" id="PTHR14969:SF13">
    <property type="entry name" value="AT30094P"/>
    <property type="match status" value="1"/>
</dbReference>
<name>A0A6V8LMU7_9BACT</name>
<keyword evidence="1" id="KW-0472">Membrane</keyword>
<dbReference type="Gene3D" id="1.20.144.10">
    <property type="entry name" value="Phosphatidic acid phosphatase type 2/haloperoxidase"/>
    <property type="match status" value="1"/>
</dbReference>
<evidence type="ECO:0000256" key="1">
    <source>
        <dbReference type="SAM" id="Phobius"/>
    </source>
</evidence>
<dbReference type="EMBL" id="BLTE01000001">
    <property type="protein sequence ID" value="GFK92330.1"/>
    <property type="molecule type" value="Genomic_DNA"/>
</dbReference>
<dbReference type="SUPFAM" id="SSF48317">
    <property type="entry name" value="Acid phosphatase/Vanadium-dependent haloperoxidase"/>
    <property type="match status" value="1"/>
</dbReference>
<dbReference type="RefSeq" id="WP_173080353.1">
    <property type="nucleotide sequence ID" value="NZ_BLTE01000001.1"/>
</dbReference>
<organism evidence="3 4">
    <name type="scientific">Fundidesulfovibrio magnetotacticus</name>
    <dbReference type="NCBI Taxonomy" id="2730080"/>
    <lineage>
        <taxon>Bacteria</taxon>
        <taxon>Pseudomonadati</taxon>
        <taxon>Thermodesulfobacteriota</taxon>
        <taxon>Desulfovibrionia</taxon>
        <taxon>Desulfovibrionales</taxon>
        <taxon>Desulfovibrionaceae</taxon>
        <taxon>Fundidesulfovibrio</taxon>
    </lineage>
</organism>
<comment type="caution">
    <text evidence="3">The sequence shown here is derived from an EMBL/GenBank/DDBJ whole genome shotgun (WGS) entry which is preliminary data.</text>
</comment>
<evidence type="ECO:0000313" key="3">
    <source>
        <dbReference type="EMBL" id="GFK92330.1"/>
    </source>
</evidence>
<reference evidence="3 4" key="1">
    <citation type="submission" date="2020-04" db="EMBL/GenBank/DDBJ databases">
        <authorList>
            <consortium name="Desulfovibrio sp. FSS-1 genome sequencing consortium"/>
            <person name="Shimoshige H."/>
            <person name="Kobayashi H."/>
            <person name="Maekawa T."/>
        </authorList>
    </citation>
    <scope>NUCLEOTIDE SEQUENCE [LARGE SCALE GENOMIC DNA]</scope>
    <source>
        <strain evidence="3 4">SIID29052-01</strain>
    </source>
</reference>
<dbReference type="InterPro" id="IPR036938">
    <property type="entry name" value="PAP2/HPO_sf"/>
</dbReference>
<feature type="domain" description="Phosphatidic acid phosphatase type 2/haloperoxidase" evidence="2">
    <location>
        <begin position="32"/>
        <end position="137"/>
    </location>
</feature>
<dbReference type="Proteomes" id="UP000494245">
    <property type="component" value="Unassembled WGS sequence"/>
</dbReference>
<evidence type="ECO:0000259" key="2">
    <source>
        <dbReference type="SMART" id="SM00014"/>
    </source>
</evidence>
<feature type="transmembrane region" description="Helical" evidence="1">
    <location>
        <begin position="122"/>
        <end position="144"/>
    </location>
</feature>
<feature type="transmembrane region" description="Helical" evidence="1">
    <location>
        <begin position="82"/>
        <end position="110"/>
    </location>
</feature>
<dbReference type="AlphaFoldDB" id="A0A6V8LMU7"/>
<proteinExistence type="predicted"/>
<dbReference type="InterPro" id="IPR000326">
    <property type="entry name" value="PAP2/HPO"/>
</dbReference>
<keyword evidence="1" id="KW-0812">Transmembrane</keyword>
<dbReference type="PANTHER" id="PTHR14969">
    <property type="entry name" value="SPHINGOSINE-1-PHOSPHATE PHOSPHOHYDROLASE"/>
    <property type="match status" value="1"/>
</dbReference>
<reference evidence="3 4" key="2">
    <citation type="submission" date="2020-05" db="EMBL/GenBank/DDBJ databases">
        <title>Draft genome sequence of Desulfovibrio sp. strainFSS-1.</title>
        <authorList>
            <person name="Shimoshige H."/>
            <person name="Kobayashi H."/>
            <person name="Maekawa T."/>
        </authorList>
    </citation>
    <scope>NUCLEOTIDE SEQUENCE [LARGE SCALE GENOMIC DNA]</scope>
    <source>
        <strain evidence="3 4">SIID29052-01</strain>
    </source>
</reference>
<protein>
    <recommendedName>
        <fullName evidence="2">Phosphatidic acid phosphatase type 2/haloperoxidase domain-containing protein</fullName>
    </recommendedName>
</protein>
<keyword evidence="1" id="KW-1133">Transmembrane helix</keyword>
<accession>A0A6V8LMU7</accession>
<gene>
    <name evidence="3" type="ORF">NNJEOMEG_00154</name>
</gene>